<keyword evidence="1" id="KW-1133">Transmembrane helix</keyword>
<keyword evidence="2" id="KW-0031">Aminopeptidase</keyword>
<gene>
    <name evidence="2" type="ORF">AWC01_01325</name>
</gene>
<dbReference type="Proteomes" id="UP000193564">
    <property type="component" value="Unassembled WGS sequence"/>
</dbReference>
<dbReference type="OrthoDB" id="4752181at2"/>
<organism evidence="2 3">
    <name type="scientific">Mycolicibacterium doricum</name>
    <dbReference type="NCBI Taxonomy" id="126673"/>
    <lineage>
        <taxon>Bacteria</taxon>
        <taxon>Bacillati</taxon>
        <taxon>Actinomycetota</taxon>
        <taxon>Actinomycetes</taxon>
        <taxon>Mycobacteriales</taxon>
        <taxon>Mycobacteriaceae</taxon>
        <taxon>Mycolicibacterium</taxon>
    </lineage>
</organism>
<dbReference type="AlphaFoldDB" id="A0A1X1TLS8"/>
<keyword evidence="3" id="KW-1185">Reference proteome</keyword>
<proteinExistence type="predicted"/>
<sequence length="112" mass="11061">MTARRLAMVVGAIILVVGIAGLLVPVSVSGDDGESVGCGNALVSDSSAAEAANNQGVANVPVLNEIVPHTDYVALCDSAVASRRAWAIPVAVVGALIAVGAAVLGGRRSRAT</sequence>
<accession>A0A1X1TLS8</accession>
<keyword evidence="1" id="KW-0472">Membrane</keyword>
<evidence type="ECO:0000313" key="2">
    <source>
        <dbReference type="EMBL" id="ORV45428.1"/>
    </source>
</evidence>
<dbReference type="GO" id="GO:0004177">
    <property type="term" value="F:aminopeptidase activity"/>
    <property type="evidence" value="ECO:0007669"/>
    <property type="project" value="UniProtKB-KW"/>
</dbReference>
<name>A0A1X1TLS8_9MYCO</name>
<evidence type="ECO:0000313" key="3">
    <source>
        <dbReference type="Proteomes" id="UP000193564"/>
    </source>
</evidence>
<keyword evidence="2" id="KW-0645">Protease</keyword>
<protein>
    <submittedName>
        <fullName evidence="2">Aminopeptidase</fullName>
    </submittedName>
</protein>
<comment type="caution">
    <text evidence="2">The sequence shown here is derived from an EMBL/GenBank/DDBJ whole genome shotgun (WGS) entry which is preliminary data.</text>
</comment>
<reference evidence="2 3" key="1">
    <citation type="submission" date="2016-01" db="EMBL/GenBank/DDBJ databases">
        <title>The new phylogeny of the genus Mycobacterium.</title>
        <authorList>
            <person name="Tarcisio F."/>
            <person name="Conor M."/>
            <person name="Antonella G."/>
            <person name="Elisabetta G."/>
            <person name="Giulia F.S."/>
            <person name="Sara T."/>
            <person name="Anna F."/>
            <person name="Clotilde B."/>
            <person name="Roberto B."/>
            <person name="Veronica D.S."/>
            <person name="Fabio R."/>
            <person name="Monica P."/>
            <person name="Olivier J."/>
            <person name="Enrico T."/>
            <person name="Nicola S."/>
        </authorList>
    </citation>
    <scope>NUCLEOTIDE SEQUENCE [LARGE SCALE GENOMIC DNA]</scope>
    <source>
        <strain evidence="2 3">DSM 44339</strain>
    </source>
</reference>
<feature type="transmembrane region" description="Helical" evidence="1">
    <location>
        <begin position="7"/>
        <end position="26"/>
    </location>
</feature>
<keyword evidence="2" id="KW-0378">Hydrolase</keyword>
<dbReference type="EMBL" id="LQOS01000007">
    <property type="protein sequence ID" value="ORV45428.1"/>
    <property type="molecule type" value="Genomic_DNA"/>
</dbReference>
<feature type="transmembrane region" description="Helical" evidence="1">
    <location>
        <begin position="86"/>
        <end position="106"/>
    </location>
</feature>
<evidence type="ECO:0000256" key="1">
    <source>
        <dbReference type="SAM" id="Phobius"/>
    </source>
</evidence>
<keyword evidence="1" id="KW-0812">Transmembrane</keyword>
<dbReference type="RefSeq" id="WP_085187206.1">
    <property type="nucleotide sequence ID" value="NZ_AP022605.1"/>
</dbReference>